<sequence length="359" mass="41227">MKTRLNIIVITILVSLFAPSAIAQEKVIIITLDGLRWQELFGGADKLFIDNKEFVSNPKELKKRFWAETPTERREKLMPFVWDYIAKNGAILGNRWEGNYVNLTNTMLFSYPGYNEILTGKADDKRINSNNKTNNPNKTILELANTSKTYKNKVMAFGSWDVFPFIINETRSGIPVNAGYRSTLSKKPSEKELFLDKIQAETPRRWGGVRFDVFTHNYALEAMRKEQPDVLFIAYGETDDFAHDGRYDHYLKSAYRTDQMIKEVWEEVNKNPYYKGKTTLFLTTDHGRGDNGKDNSWRSHGSKIKGAEQTWIMAFGKQINPVGEEKVQAQYYVPQFAASIAEILNIKLPQAAEKLPVLK</sequence>
<keyword evidence="1" id="KW-0732">Signal</keyword>
<feature type="chain" id="PRO_5032559770" description="Metalloenzyme domain-containing protein" evidence="1">
    <location>
        <begin position="24"/>
        <end position="359"/>
    </location>
</feature>
<dbReference type="InterPro" id="IPR006124">
    <property type="entry name" value="Metalloenzyme"/>
</dbReference>
<comment type="caution">
    <text evidence="3">The sequence shown here is derived from an EMBL/GenBank/DDBJ whole genome shotgun (WGS) entry which is preliminary data.</text>
</comment>
<feature type="signal peptide" evidence="1">
    <location>
        <begin position="1"/>
        <end position="23"/>
    </location>
</feature>
<protein>
    <recommendedName>
        <fullName evidence="2">Metalloenzyme domain-containing protein</fullName>
    </recommendedName>
</protein>
<dbReference type="AlphaFoldDB" id="A0A840ETZ9"/>
<gene>
    <name evidence="3" type="ORF">GGR32_001227</name>
</gene>
<dbReference type="EMBL" id="JACIFO010000004">
    <property type="protein sequence ID" value="MBB4118936.1"/>
    <property type="molecule type" value="Genomic_DNA"/>
</dbReference>
<organism evidence="3 4">
    <name type="scientific">Mesonia hippocampi</name>
    <dbReference type="NCBI Taxonomy" id="1628250"/>
    <lineage>
        <taxon>Bacteria</taxon>
        <taxon>Pseudomonadati</taxon>
        <taxon>Bacteroidota</taxon>
        <taxon>Flavobacteriia</taxon>
        <taxon>Flavobacteriales</taxon>
        <taxon>Flavobacteriaceae</taxon>
        <taxon>Mesonia</taxon>
    </lineage>
</organism>
<dbReference type="SUPFAM" id="SSF53649">
    <property type="entry name" value="Alkaline phosphatase-like"/>
    <property type="match status" value="1"/>
</dbReference>
<dbReference type="InterPro" id="IPR017850">
    <property type="entry name" value="Alkaline_phosphatase_core_sf"/>
</dbReference>
<dbReference type="Proteomes" id="UP000553034">
    <property type="component" value="Unassembled WGS sequence"/>
</dbReference>
<evidence type="ECO:0000313" key="4">
    <source>
        <dbReference type="Proteomes" id="UP000553034"/>
    </source>
</evidence>
<proteinExistence type="predicted"/>
<evidence type="ECO:0000259" key="2">
    <source>
        <dbReference type="Pfam" id="PF01676"/>
    </source>
</evidence>
<reference evidence="3 4" key="1">
    <citation type="submission" date="2020-08" db="EMBL/GenBank/DDBJ databases">
        <title>Genomic Encyclopedia of Type Strains, Phase IV (KMG-IV): sequencing the most valuable type-strain genomes for metagenomic binning, comparative biology and taxonomic classification.</title>
        <authorList>
            <person name="Goeker M."/>
        </authorList>
    </citation>
    <scope>NUCLEOTIDE SEQUENCE [LARGE SCALE GENOMIC DNA]</scope>
    <source>
        <strain evidence="3 4">DSM 29568</strain>
    </source>
</reference>
<dbReference type="Pfam" id="PF01676">
    <property type="entry name" value="Metalloenzyme"/>
    <property type="match status" value="1"/>
</dbReference>
<feature type="domain" description="Metalloenzyme" evidence="2">
    <location>
        <begin position="218"/>
        <end position="294"/>
    </location>
</feature>
<dbReference type="GO" id="GO:0003824">
    <property type="term" value="F:catalytic activity"/>
    <property type="evidence" value="ECO:0007669"/>
    <property type="project" value="InterPro"/>
</dbReference>
<evidence type="ECO:0000256" key="1">
    <source>
        <dbReference type="SAM" id="SignalP"/>
    </source>
</evidence>
<evidence type="ECO:0000313" key="3">
    <source>
        <dbReference type="EMBL" id="MBB4118936.1"/>
    </source>
</evidence>
<dbReference type="GO" id="GO:0046872">
    <property type="term" value="F:metal ion binding"/>
    <property type="evidence" value="ECO:0007669"/>
    <property type="project" value="InterPro"/>
</dbReference>
<name>A0A840ETZ9_9FLAO</name>
<dbReference type="RefSeq" id="WP_183477295.1">
    <property type="nucleotide sequence ID" value="NZ_JACIFO010000004.1"/>
</dbReference>
<dbReference type="Gene3D" id="3.40.720.10">
    <property type="entry name" value="Alkaline Phosphatase, subunit A"/>
    <property type="match status" value="1"/>
</dbReference>
<keyword evidence="4" id="KW-1185">Reference proteome</keyword>
<accession>A0A840ETZ9</accession>